<name>A0AAE9ZQJ1_9BACT</name>
<dbReference type="AlphaFoldDB" id="A0AAE9ZQJ1"/>
<evidence type="ECO:0000256" key="5">
    <source>
        <dbReference type="ARBA" id="ARBA00023136"/>
    </source>
</evidence>
<dbReference type="Pfam" id="PF00884">
    <property type="entry name" value="Sulfatase"/>
    <property type="match status" value="1"/>
</dbReference>
<evidence type="ECO:0000256" key="3">
    <source>
        <dbReference type="ARBA" id="ARBA00022692"/>
    </source>
</evidence>
<gene>
    <name evidence="7" type="ORF">PXH66_13035</name>
</gene>
<evidence type="ECO:0000313" key="7">
    <source>
        <dbReference type="EMBL" id="WED63255.1"/>
    </source>
</evidence>
<dbReference type="GO" id="GO:0005886">
    <property type="term" value="C:plasma membrane"/>
    <property type="evidence" value="ECO:0007669"/>
    <property type="project" value="UniProtKB-SubCell"/>
</dbReference>
<evidence type="ECO:0000256" key="2">
    <source>
        <dbReference type="ARBA" id="ARBA00022475"/>
    </source>
</evidence>
<dbReference type="CDD" id="cd16015">
    <property type="entry name" value="LTA_synthase"/>
    <property type="match status" value="1"/>
</dbReference>
<organism evidence="7 8">
    <name type="scientific">Synoicihabitans lomoniglobus</name>
    <dbReference type="NCBI Taxonomy" id="2909285"/>
    <lineage>
        <taxon>Bacteria</taxon>
        <taxon>Pseudomonadati</taxon>
        <taxon>Verrucomicrobiota</taxon>
        <taxon>Opitutia</taxon>
        <taxon>Opitutales</taxon>
        <taxon>Opitutaceae</taxon>
        <taxon>Synoicihabitans</taxon>
    </lineage>
</organism>
<sequence>MIRMRRWHGWALWGVLTVTVALVAWPRREALLLKNRFINRQSVERLGYGGYFWFDVVDVAGRLWRRAHLDEIDPAPYRAYLRELAHRRAEMPARHPPRRKHVVYIQLESMDGLVIGARKDGQPVMPFLEDLAAKHVSFANMMDNTGSGRTTDGEFLVLTSLVPLARQPVYVSKDLSRVPSLPRVLHVAGYHTASIHGFNGVFWHRAEAHTALGYDEMRFQQDLPLDDKIGWGWSDEAVLGEAARMIAAAESPLFLHVITLTHHHPYDHIAHAQGLKPGRIEVENVRSARYVDHALQGFFQQLQDAGVLEDCLIAIYGDHDSAIDVELEAYLDSIAPRLYPDTVPLVLVGFDRPAQRVTTLAGLQDLPVMILQELGLDVPLTFTGAGWGQWGTTFGAQHRGLQEVNGAAEPWEPPVDQDILTRLAIEHPEELLAP</sequence>
<proteinExistence type="predicted"/>
<accession>A0AAE9ZQJ1</accession>
<evidence type="ECO:0000256" key="1">
    <source>
        <dbReference type="ARBA" id="ARBA00004651"/>
    </source>
</evidence>
<dbReference type="InterPro" id="IPR050448">
    <property type="entry name" value="OpgB/LTA_synthase_biosynth"/>
</dbReference>
<keyword evidence="3" id="KW-0812">Transmembrane</keyword>
<dbReference type="PANTHER" id="PTHR47371">
    <property type="entry name" value="LIPOTEICHOIC ACID SYNTHASE"/>
    <property type="match status" value="1"/>
</dbReference>
<evidence type="ECO:0000259" key="6">
    <source>
        <dbReference type="Pfam" id="PF00884"/>
    </source>
</evidence>
<keyword evidence="5" id="KW-0472">Membrane</keyword>
<dbReference type="KEGG" id="slom:PXH66_13035"/>
<evidence type="ECO:0000313" key="8">
    <source>
        <dbReference type="Proteomes" id="UP001218638"/>
    </source>
</evidence>
<keyword evidence="4" id="KW-1133">Transmembrane helix</keyword>
<dbReference type="InterPro" id="IPR000917">
    <property type="entry name" value="Sulfatase_N"/>
</dbReference>
<protein>
    <submittedName>
        <fullName evidence="7">LTA synthase family protein</fullName>
    </submittedName>
</protein>
<dbReference type="Gene3D" id="3.40.720.10">
    <property type="entry name" value="Alkaline Phosphatase, subunit A"/>
    <property type="match status" value="1"/>
</dbReference>
<dbReference type="Proteomes" id="UP001218638">
    <property type="component" value="Chromosome"/>
</dbReference>
<feature type="domain" description="Sulfatase N-terminal" evidence="6">
    <location>
        <begin position="100"/>
        <end position="325"/>
    </location>
</feature>
<evidence type="ECO:0000256" key="4">
    <source>
        <dbReference type="ARBA" id="ARBA00022989"/>
    </source>
</evidence>
<dbReference type="RefSeq" id="WP_330928607.1">
    <property type="nucleotide sequence ID" value="NZ_CP119075.1"/>
</dbReference>
<keyword evidence="2" id="KW-1003">Cell membrane</keyword>
<keyword evidence="8" id="KW-1185">Reference proteome</keyword>
<comment type="subcellular location">
    <subcellularLocation>
        <location evidence="1">Cell membrane</location>
        <topology evidence="1">Multi-pass membrane protein</topology>
    </subcellularLocation>
</comment>
<reference evidence="7" key="1">
    <citation type="submission" date="2023-03" db="EMBL/GenBank/DDBJ databases">
        <title>Lomoglobus Profundus gen. nov., sp. nov., a novel member of the phylum Verrucomicrobia, isolated from deep-marine sediment of South China Sea.</title>
        <authorList>
            <person name="Ahmad T."/>
            <person name="Ishaq S.E."/>
            <person name="Wang F."/>
        </authorList>
    </citation>
    <scope>NUCLEOTIDE SEQUENCE</scope>
    <source>
        <strain evidence="7">LMO-M01</strain>
    </source>
</reference>
<dbReference type="PANTHER" id="PTHR47371:SF3">
    <property type="entry name" value="PHOSPHOGLYCEROL TRANSFERASE I"/>
    <property type="match status" value="1"/>
</dbReference>
<dbReference type="EMBL" id="CP119075">
    <property type="protein sequence ID" value="WED63255.1"/>
    <property type="molecule type" value="Genomic_DNA"/>
</dbReference>
<dbReference type="SUPFAM" id="SSF53649">
    <property type="entry name" value="Alkaline phosphatase-like"/>
    <property type="match status" value="1"/>
</dbReference>
<dbReference type="InterPro" id="IPR017850">
    <property type="entry name" value="Alkaline_phosphatase_core_sf"/>
</dbReference>